<name>A0A438MTZ1_EXOME</name>
<dbReference type="InterPro" id="IPR045004">
    <property type="entry name" value="ECH_dom"/>
</dbReference>
<comment type="catalytic activity">
    <reaction evidence="1">
        <text>3-hydroxy-2-methylpropanoyl-CoA + H2O = 3-hydroxy-2-methylpropanoate + CoA + H(+)</text>
        <dbReference type="Rhea" id="RHEA:20888"/>
        <dbReference type="ChEBI" id="CHEBI:11805"/>
        <dbReference type="ChEBI" id="CHEBI:15377"/>
        <dbReference type="ChEBI" id="CHEBI:15378"/>
        <dbReference type="ChEBI" id="CHEBI:57287"/>
        <dbReference type="ChEBI" id="CHEBI:57340"/>
        <dbReference type="EC" id="3.1.2.4"/>
    </reaction>
</comment>
<evidence type="ECO:0000313" key="8">
    <source>
        <dbReference type="EMBL" id="RVX67195.1"/>
    </source>
</evidence>
<feature type="domain" description="Enoyl-CoA hydratase/isomerase" evidence="7">
    <location>
        <begin position="72"/>
        <end position="425"/>
    </location>
</feature>
<organism evidence="8 9">
    <name type="scientific">Exophiala mesophila</name>
    <name type="common">Black yeast-like fungus</name>
    <dbReference type="NCBI Taxonomy" id="212818"/>
    <lineage>
        <taxon>Eukaryota</taxon>
        <taxon>Fungi</taxon>
        <taxon>Dikarya</taxon>
        <taxon>Ascomycota</taxon>
        <taxon>Pezizomycotina</taxon>
        <taxon>Eurotiomycetes</taxon>
        <taxon>Chaetothyriomycetidae</taxon>
        <taxon>Chaetothyriales</taxon>
        <taxon>Herpotrichiellaceae</taxon>
        <taxon>Exophiala</taxon>
    </lineage>
</organism>
<evidence type="ECO:0000256" key="3">
    <source>
        <dbReference type="ARBA" id="ARBA00011915"/>
    </source>
</evidence>
<dbReference type="EC" id="3.1.2.4" evidence="3"/>
<dbReference type="GO" id="GO:0003860">
    <property type="term" value="F:3-hydroxyisobutyryl-CoA hydrolase activity"/>
    <property type="evidence" value="ECO:0007669"/>
    <property type="project" value="UniProtKB-EC"/>
</dbReference>
<dbReference type="GO" id="GO:0006574">
    <property type="term" value="P:L-valine catabolic process"/>
    <property type="evidence" value="ECO:0007669"/>
    <property type="project" value="TreeGrafter"/>
</dbReference>
<comment type="caution">
    <text evidence="8">The sequence shown here is derived from an EMBL/GenBank/DDBJ whole genome shotgun (WGS) entry which is preliminary data.</text>
</comment>
<keyword evidence="4" id="KW-0378">Hydrolase</keyword>
<evidence type="ECO:0000256" key="2">
    <source>
        <dbReference type="ARBA" id="ARBA00004173"/>
    </source>
</evidence>
<reference evidence="8 9" key="1">
    <citation type="submission" date="2017-03" db="EMBL/GenBank/DDBJ databases">
        <title>Genomes of endolithic fungi from Antarctica.</title>
        <authorList>
            <person name="Coleine C."/>
            <person name="Masonjones S."/>
            <person name="Stajich J.E."/>
        </authorList>
    </citation>
    <scope>NUCLEOTIDE SEQUENCE [LARGE SCALE GENOMIC DNA]</scope>
    <source>
        <strain evidence="8 9">CCFEE 6314</strain>
    </source>
</reference>
<dbReference type="CDD" id="cd06558">
    <property type="entry name" value="crotonase-like"/>
    <property type="match status" value="1"/>
</dbReference>
<dbReference type="GO" id="GO:0005739">
    <property type="term" value="C:mitochondrion"/>
    <property type="evidence" value="ECO:0007669"/>
    <property type="project" value="UniProtKB-SubCell"/>
</dbReference>
<dbReference type="InterPro" id="IPR032259">
    <property type="entry name" value="HIBYL-CoA-H"/>
</dbReference>
<dbReference type="EMBL" id="NAJM01000051">
    <property type="protein sequence ID" value="RVX67195.1"/>
    <property type="molecule type" value="Genomic_DNA"/>
</dbReference>
<dbReference type="AlphaFoldDB" id="A0A438MTZ1"/>
<evidence type="ECO:0000256" key="4">
    <source>
        <dbReference type="ARBA" id="ARBA00022801"/>
    </source>
</evidence>
<dbReference type="Pfam" id="PF16113">
    <property type="entry name" value="ECH_2"/>
    <property type="match status" value="1"/>
</dbReference>
<proteinExistence type="predicted"/>
<comment type="subcellular location">
    <subcellularLocation>
        <location evidence="2">Mitochondrion</location>
    </subcellularLocation>
</comment>
<keyword evidence="5" id="KW-0496">Mitochondrion</keyword>
<evidence type="ECO:0000256" key="6">
    <source>
        <dbReference type="ARBA" id="ARBA00031181"/>
    </source>
</evidence>
<dbReference type="FunFam" id="3.90.226.10:FF:000026">
    <property type="entry name" value="3-hydroxyisobutyryl-CoA hydrolase, mitochondrial"/>
    <property type="match status" value="1"/>
</dbReference>
<dbReference type="OrthoDB" id="1737613at2759"/>
<accession>A0A438MTZ1</accession>
<gene>
    <name evidence="8" type="ORF">B0A52_08629</name>
</gene>
<dbReference type="PANTHER" id="PTHR43176">
    <property type="entry name" value="3-HYDROXYISOBUTYRYL-COA HYDROLASE-RELATED"/>
    <property type="match status" value="1"/>
</dbReference>
<dbReference type="VEuPathDB" id="FungiDB:PV10_03777"/>
<dbReference type="InterPro" id="IPR029045">
    <property type="entry name" value="ClpP/crotonase-like_dom_sf"/>
</dbReference>
<evidence type="ECO:0000256" key="5">
    <source>
        <dbReference type="ARBA" id="ARBA00023128"/>
    </source>
</evidence>
<protein>
    <recommendedName>
        <fullName evidence="3">3-hydroxyisobutyryl-CoA hydrolase</fullName>
        <ecNumber evidence="3">3.1.2.4</ecNumber>
    </recommendedName>
    <alternativeName>
        <fullName evidence="6">3-hydroxyisobutyryl-coenzyme A hydrolase</fullName>
    </alternativeName>
</protein>
<evidence type="ECO:0000313" key="9">
    <source>
        <dbReference type="Proteomes" id="UP000288859"/>
    </source>
</evidence>
<dbReference type="PROSITE" id="PS00166">
    <property type="entry name" value="ENOYL_COA_HYDRATASE"/>
    <property type="match status" value="1"/>
</dbReference>
<dbReference type="Proteomes" id="UP000288859">
    <property type="component" value="Unassembled WGS sequence"/>
</dbReference>
<dbReference type="NCBIfam" id="NF004127">
    <property type="entry name" value="PRK05617.1"/>
    <property type="match status" value="1"/>
</dbReference>
<sequence>MKVCYSKYAAVLRASRPAIQSKVLANSSRPSFLYSTLGQRAMSSSTVRYGDFPKELPGDDPDDVQFSSLYGVRTVELNRPKKLNSLNGSMVRKILPRLREWEKSDMANIVMITGAGPKAFCAGGDVAELAEQNKKGPEGQQASADYFALEYKLDLLIATLSKPYIAVMDGITMGGGVGLSVHAPFRIATEKTVFAMPETTIGFFPDVGGSFFLSRLDGEIGTYLALTSERLLGVQAFYAGIATHYLDSSLLQQLTTRLSELTFKDYMPLNERLQIINSTISEFTNDLPTPDSYEKAQYGNLTGTLREAIDRVFKFDSVEEILSALSKEIESPDAKIAEWAKATEKTIALRSPTSLRVTLRQLREGKNWNIRETFIREHKMAAEFMAHPDFTEGVSARLINKPPTKPQWKPDTLEQVSKEDVDKFFQIPTPEETIELIPSYPGSPAPEYTEYPHAIFSLPRESDIEVVVNKVGSKGTGAILAEVLRKWNNKAGVKEKVEDVLARNTKEVKGAIEWGQPAPRL</sequence>
<dbReference type="SUPFAM" id="SSF52096">
    <property type="entry name" value="ClpP/crotonase"/>
    <property type="match status" value="1"/>
</dbReference>
<evidence type="ECO:0000256" key="1">
    <source>
        <dbReference type="ARBA" id="ARBA00001709"/>
    </source>
</evidence>
<dbReference type="InterPro" id="IPR018376">
    <property type="entry name" value="Enoyl-CoA_hyd/isom_CS"/>
</dbReference>
<dbReference type="Gene3D" id="3.90.226.10">
    <property type="entry name" value="2-enoyl-CoA Hydratase, Chain A, domain 1"/>
    <property type="match status" value="1"/>
</dbReference>
<dbReference type="PANTHER" id="PTHR43176:SF3">
    <property type="entry name" value="3-HYDROXYISOBUTYRYL-COA HYDROLASE, MITOCHONDRIAL"/>
    <property type="match status" value="1"/>
</dbReference>
<evidence type="ECO:0000259" key="7">
    <source>
        <dbReference type="Pfam" id="PF16113"/>
    </source>
</evidence>